<name>A0A1Y4L806_9FIRM</name>
<dbReference type="EMBL" id="NFKL01000013">
    <property type="protein sequence ID" value="OUP57408.1"/>
    <property type="molecule type" value="Genomic_DNA"/>
</dbReference>
<comment type="caution">
    <text evidence="4">The sequence shown here is derived from an EMBL/GenBank/DDBJ whole genome shotgun (WGS) entry which is preliminary data.</text>
</comment>
<organism evidence="4 7">
    <name type="scientific">Butyricicoccus pullicaecorum</name>
    <dbReference type="NCBI Taxonomy" id="501571"/>
    <lineage>
        <taxon>Bacteria</taxon>
        <taxon>Bacillati</taxon>
        <taxon>Bacillota</taxon>
        <taxon>Clostridia</taxon>
        <taxon>Eubacteriales</taxon>
        <taxon>Butyricicoccaceae</taxon>
        <taxon>Butyricicoccus</taxon>
    </lineage>
</organism>
<feature type="chain" id="PRO_5011907990" description="3D domain-containing protein" evidence="2">
    <location>
        <begin position="30"/>
        <end position="203"/>
    </location>
</feature>
<feature type="domain" description="3D" evidence="3">
    <location>
        <begin position="140"/>
        <end position="199"/>
    </location>
</feature>
<evidence type="ECO:0000256" key="1">
    <source>
        <dbReference type="ARBA" id="ARBA00022729"/>
    </source>
</evidence>
<sequence>MRFLSVKTIVRGASALALCASLSLGTALAYNGDPELAYTTPAPKATTSTTATTTPAQSVKAAAPVIAASASTDRLQQLISGEIVTRTVEKLDALAADAQITQNFKNLGSFRLSFYCTCEKCCGAYATGLTKSGTTVTEGRTIAVDPKVIPLGSRVYIDGYGVFIAEDVGSAIKENKIDIAVGNHEQALKLGIDEATVYLVAGA</sequence>
<dbReference type="InterPro" id="IPR036908">
    <property type="entry name" value="RlpA-like_sf"/>
</dbReference>
<dbReference type="Pfam" id="PF06725">
    <property type="entry name" value="3D"/>
    <property type="match status" value="1"/>
</dbReference>
<dbReference type="PANTHER" id="PTHR39160">
    <property type="entry name" value="CELL WALL-BINDING PROTEIN YOCH"/>
    <property type="match status" value="1"/>
</dbReference>
<dbReference type="InterPro" id="IPR051933">
    <property type="entry name" value="Resuscitation_pf_RpfB"/>
</dbReference>
<feature type="signal peptide" evidence="2">
    <location>
        <begin position="1"/>
        <end position="29"/>
    </location>
</feature>
<dbReference type="GO" id="GO:0004553">
    <property type="term" value="F:hydrolase activity, hydrolyzing O-glycosyl compounds"/>
    <property type="evidence" value="ECO:0007669"/>
    <property type="project" value="InterPro"/>
</dbReference>
<reference evidence="4" key="2">
    <citation type="journal article" date="2018" name="BMC Genomics">
        <title>Whole genome sequencing and function prediction of 133 gut anaerobes isolated from chicken caecum in pure cultures.</title>
        <authorList>
            <person name="Medvecky M."/>
            <person name="Cejkova D."/>
            <person name="Polansky O."/>
            <person name="Karasova D."/>
            <person name="Kubasova T."/>
            <person name="Cizek A."/>
            <person name="Rychlik I."/>
        </authorList>
    </citation>
    <scope>NUCLEOTIDE SEQUENCE</scope>
    <source>
        <strain evidence="5">An179</strain>
        <strain evidence="4">An180</strain>
    </source>
</reference>
<evidence type="ECO:0000313" key="5">
    <source>
        <dbReference type="EMBL" id="OUP57408.1"/>
    </source>
</evidence>
<reference evidence="6 7" key="1">
    <citation type="submission" date="2017-04" db="EMBL/GenBank/DDBJ databases">
        <title>Function of individual gut microbiota members based on whole genome sequencing of pure cultures obtained from chicken caecum.</title>
        <authorList>
            <person name="Medvecky M."/>
            <person name="Cejkova D."/>
            <person name="Polansky O."/>
            <person name="Karasova D."/>
            <person name="Kubasova T."/>
            <person name="Cizek A."/>
            <person name="Rychlik I."/>
        </authorList>
    </citation>
    <scope>NUCLEOTIDE SEQUENCE [LARGE SCALE GENOMIC DNA]</scope>
    <source>
        <strain evidence="6">An179</strain>
        <strain evidence="7">An180</strain>
    </source>
</reference>
<gene>
    <name evidence="5" type="ORF">B5F15_09885</name>
    <name evidence="4" type="ORF">B5F17_07685</name>
</gene>
<accession>A0A1Y4L806</accession>
<dbReference type="CDD" id="cd14667">
    <property type="entry name" value="3D_containing_proteins"/>
    <property type="match status" value="1"/>
</dbReference>
<proteinExistence type="predicted"/>
<dbReference type="RefSeq" id="WP_087372636.1">
    <property type="nucleotide sequence ID" value="NZ_NFKK01000007.1"/>
</dbReference>
<dbReference type="PANTHER" id="PTHR39160:SF4">
    <property type="entry name" value="RESUSCITATION-PROMOTING FACTOR RPFB"/>
    <property type="match status" value="1"/>
</dbReference>
<dbReference type="SUPFAM" id="SSF50685">
    <property type="entry name" value="Barwin-like endoglucanases"/>
    <property type="match status" value="1"/>
</dbReference>
<dbReference type="EMBL" id="NFKK01000007">
    <property type="protein sequence ID" value="OUP52857.1"/>
    <property type="molecule type" value="Genomic_DNA"/>
</dbReference>
<evidence type="ECO:0000313" key="7">
    <source>
        <dbReference type="Proteomes" id="UP000195897"/>
    </source>
</evidence>
<dbReference type="InterPro" id="IPR010611">
    <property type="entry name" value="3D_dom"/>
</dbReference>
<dbReference type="GO" id="GO:0009254">
    <property type="term" value="P:peptidoglycan turnover"/>
    <property type="evidence" value="ECO:0007669"/>
    <property type="project" value="InterPro"/>
</dbReference>
<dbReference type="GO" id="GO:0019867">
    <property type="term" value="C:outer membrane"/>
    <property type="evidence" value="ECO:0007669"/>
    <property type="project" value="InterPro"/>
</dbReference>
<dbReference type="InterPro" id="IPR059180">
    <property type="entry name" value="3D_YorM"/>
</dbReference>
<dbReference type="Proteomes" id="UP000195897">
    <property type="component" value="Unassembled WGS sequence"/>
</dbReference>
<dbReference type="Gene3D" id="2.40.40.10">
    <property type="entry name" value="RlpA-like domain"/>
    <property type="match status" value="1"/>
</dbReference>
<dbReference type="STRING" id="501571.GCA_900143195_00845"/>
<dbReference type="Proteomes" id="UP000195326">
    <property type="component" value="Unassembled WGS sequence"/>
</dbReference>
<protein>
    <recommendedName>
        <fullName evidence="3">3D domain-containing protein</fullName>
    </recommendedName>
</protein>
<evidence type="ECO:0000259" key="3">
    <source>
        <dbReference type="Pfam" id="PF06725"/>
    </source>
</evidence>
<evidence type="ECO:0000313" key="4">
    <source>
        <dbReference type="EMBL" id="OUP52857.1"/>
    </source>
</evidence>
<evidence type="ECO:0000313" key="6">
    <source>
        <dbReference type="Proteomes" id="UP000195326"/>
    </source>
</evidence>
<keyword evidence="1 2" id="KW-0732">Signal</keyword>
<evidence type="ECO:0000256" key="2">
    <source>
        <dbReference type="SAM" id="SignalP"/>
    </source>
</evidence>
<dbReference type="AlphaFoldDB" id="A0A1Y4L806"/>